<evidence type="ECO:0000259" key="10">
    <source>
        <dbReference type="PROSITE" id="PS50011"/>
    </source>
</evidence>
<dbReference type="AlphaFoldDB" id="A0A0F9K9Y5"/>
<keyword evidence="5" id="KW-0547">Nucleotide-binding</keyword>
<protein>
    <recommendedName>
        <fullName evidence="10">Protein kinase domain-containing protein</fullName>
    </recommendedName>
</protein>
<dbReference type="GO" id="GO:0004672">
    <property type="term" value="F:protein kinase activity"/>
    <property type="evidence" value="ECO:0007669"/>
    <property type="project" value="InterPro"/>
</dbReference>
<dbReference type="Pfam" id="PF06293">
    <property type="entry name" value="Kdo"/>
    <property type="match status" value="1"/>
</dbReference>
<organism evidence="11">
    <name type="scientific">marine sediment metagenome</name>
    <dbReference type="NCBI Taxonomy" id="412755"/>
    <lineage>
        <taxon>unclassified sequences</taxon>
        <taxon>metagenomes</taxon>
        <taxon>ecological metagenomes</taxon>
    </lineage>
</organism>
<dbReference type="PROSITE" id="PS50011">
    <property type="entry name" value="PROTEIN_KINASE_DOM"/>
    <property type="match status" value="1"/>
</dbReference>
<dbReference type="Gene3D" id="1.10.510.10">
    <property type="entry name" value="Transferase(Phosphotransferase) domain 1"/>
    <property type="match status" value="1"/>
</dbReference>
<evidence type="ECO:0000256" key="3">
    <source>
        <dbReference type="ARBA" id="ARBA00022519"/>
    </source>
</evidence>
<keyword evidence="2" id="KW-1003">Cell membrane</keyword>
<dbReference type="HAMAP" id="MF_00521">
    <property type="entry name" value="KDO_kinase"/>
    <property type="match status" value="1"/>
</dbReference>
<dbReference type="GO" id="GO:0005886">
    <property type="term" value="C:plasma membrane"/>
    <property type="evidence" value="ECO:0007669"/>
    <property type="project" value="UniProtKB-SubCell"/>
</dbReference>
<proteinExistence type="inferred from homology"/>
<evidence type="ECO:0000256" key="9">
    <source>
        <dbReference type="ARBA" id="ARBA00023136"/>
    </source>
</evidence>
<dbReference type="GO" id="GO:0009103">
    <property type="term" value="P:lipopolysaccharide biosynthetic process"/>
    <property type="evidence" value="ECO:0007669"/>
    <property type="project" value="UniProtKB-KW"/>
</dbReference>
<dbReference type="InterPro" id="IPR022826">
    <property type="entry name" value="KDO_kinase"/>
</dbReference>
<evidence type="ECO:0000256" key="5">
    <source>
        <dbReference type="ARBA" id="ARBA00022741"/>
    </source>
</evidence>
<dbReference type="EMBL" id="LAZR01015657">
    <property type="protein sequence ID" value="KKM07968.1"/>
    <property type="molecule type" value="Genomic_DNA"/>
</dbReference>
<evidence type="ECO:0000256" key="1">
    <source>
        <dbReference type="ARBA" id="ARBA00004515"/>
    </source>
</evidence>
<evidence type="ECO:0000256" key="6">
    <source>
        <dbReference type="ARBA" id="ARBA00022777"/>
    </source>
</evidence>
<dbReference type="InterPro" id="IPR000719">
    <property type="entry name" value="Prot_kinase_dom"/>
</dbReference>
<feature type="domain" description="Protein kinase" evidence="10">
    <location>
        <begin position="1"/>
        <end position="242"/>
    </location>
</feature>
<evidence type="ECO:0000256" key="7">
    <source>
        <dbReference type="ARBA" id="ARBA00022840"/>
    </source>
</evidence>
<evidence type="ECO:0000256" key="2">
    <source>
        <dbReference type="ARBA" id="ARBA00022475"/>
    </source>
</evidence>
<dbReference type="SUPFAM" id="SSF56112">
    <property type="entry name" value="Protein kinase-like (PK-like)"/>
    <property type="match status" value="1"/>
</dbReference>
<accession>A0A0F9K9Y5</accession>
<reference evidence="11" key="1">
    <citation type="journal article" date="2015" name="Nature">
        <title>Complex archaea that bridge the gap between prokaryotes and eukaryotes.</title>
        <authorList>
            <person name="Spang A."/>
            <person name="Saw J.H."/>
            <person name="Jorgensen S.L."/>
            <person name="Zaremba-Niedzwiedzka K."/>
            <person name="Martijn J."/>
            <person name="Lind A.E."/>
            <person name="van Eijk R."/>
            <person name="Schleper C."/>
            <person name="Guy L."/>
            <person name="Ettema T.J."/>
        </authorList>
    </citation>
    <scope>NUCLEOTIDE SEQUENCE</scope>
</reference>
<comment type="subcellular location">
    <subcellularLocation>
        <location evidence="1">Cell inner membrane</location>
        <topology evidence="1">Peripheral membrane protein</topology>
        <orientation evidence="1">Cytoplasmic side</orientation>
    </subcellularLocation>
</comment>
<keyword evidence="3" id="KW-0997">Cell inner membrane</keyword>
<name>A0A0F9K9Y5_9ZZZZ</name>
<keyword evidence="9" id="KW-0472">Membrane</keyword>
<dbReference type="GO" id="GO:0005524">
    <property type="term" value="F:ATP binding"/>
    <property type="evidence" value="ECO:0007669"/>
    <property type="project" value="UniProtKB-KW"/>
</dbReference>
<evidence type="ECO:0000313" key="11">
    <source>
        <dbReference type="EMBL" id="KKM07968.1"/>
    </source>
</evidence>
<evidence type="ECO:0000256" key="8">
    <source>
        <dbReference type="ARBA" id="ARBA00022985"/>
    </source>
</evidence>
<keyword evidence="6" id="KW-0418">Kinase</keyword>
<dbReference type="NCBIfam" id="NF002475">
    <property type="entry name" value="PRK01723.1"/>
    <property type="match status" value="1"/>
</dbReference>
<evidence type="ECO:0000256" key="4">
    <source>
        <dbReference type="ARBA" id="ARBA00022679"/>
    </source>
</evidence>
<keyword evidence="7" id="KW-0067">ATP-binding</keyword>
<keyword evidence="4" id="KW-0808">Transferase</keyword>
<sequence length="242" mass="27794">MFKQHVQGNHTVLSHPKYTSQITLDWFDANYWQQQNKIVGAKKGRATAWFFKQDELTAVLRHYWRGGLVGKLLSDQYLYPGLEQTRVYKEFSLMSKLIELGLNVPTPIAAKVTRSGLIYRGDIITEAVIGAKSVLDILIERPLSEEELERIAKTIALFHSKGVYHADLNINNILFNDTGDVYIIDFDRGEIRAPNPQWQQSNLARLERSFLKEQGRNDVLNWKASDWQTLNSNYLKALAIIS</sequence>
<dbReference type="InterPro" id="IPR011009">
    <property type="entry name" value="Kinase-like_dom_sf"/>
</dbReference>
<comment type="caution">
    <text evidence="11">The sequence shown here is derived from an EMBL/GenBank/DDBJ whole genome shotgun (WGS) entry which is preliminary data.</text>
</comment>
<gene>
    <name evidence="11" type="ORF">LCGC14_1728620</name>
</gene>
<keyword evidence="8" id="KW-0448">Lipopolysaccharide biosynthesis</keyword>